<dbReference type="PANTHER" id="PTHR36182">
    <property type="entry name" value="PROTEIN, PUTATIVE (AFU_ORTHOLOGUE AFUA_6G10930)-RELATED"/>
    <property type="match status" value="1"/>
</dbReference>
<dbReference type="Gene3D" id="2.70.50.70">
    <property type="match status" value="1"/>
</dbReference>
<evidence type="ECO:0000313" key="4">
    <source>
        <dbReference type="Proteomes" id="UP001365542"/>
    </source>
</evidence>
<feature type="region of interest" description="Disordered" evidence="1">
    <location>
        <begin position="263"/>
        <end position="289"/>
    </location>
</feature>
<dbReference type="AlphaFoldDB" id="A0AAV9X7I9"/>
<dbReference type="Proteomes" id="UP001365542">
    <property type="component" value="Unassembled WGS sequence"/>
</dbReference>
<organism evidence="3 4">
    <name type="scientific">Orbilia ellipsospora</name>
    <dbReference type="NCBI Taxonomy" id="2528407"/>
    <lineage>
        <taxon>Eukaryota</taxon>
        <taxon>Fungi</taxon>
        <taxon>Dikarya</taxon>
        <taxon>Ascomycota</taxon>
        <taxon>Pezizomycotina</taxon>
        <taxon>Orbiliomycetes</taxon>
        <taxon>Orbiliales</taxon>
        <taxon>Orbiliaceae</taxon>
        <taxon>Orbilia</taxon>
    </lineage>
</organism>
<comment type="caution">
    <text evidence="3">The sequence shown here is derived from an EMBL/GenBank/DDBJ whole genome shotgun (WGS) entry which is preliminary data.</text>
</comment>
<evidence type="ECO:0000256" key="1">
    <source>
        <dbReference type="SAM" id="MobiDB-lite"/>
    </source>
</evidence>
<protein>
    <recommendedName>
        <fullName evidence="5">Lytic polysaccharide monooxygenase</fullName>
    </recommendedName>
</protein>
<evidence type="ECO:0000313" key="3">
    <source>
        <dbReference type="EMBL" id="KAK6537134.1"/>
    </source>
</evidence>
<feature type="signal peptide" evidence="2">
    <location>
        <begin position="1"/>
        <end position="19"/>
    </location>
</feature>
<sequence>MQLLLLSTAILATLETVSAHASIKYPKPINFDTDTSYNAPLKPDYSNFPCKGYHTQAFESAATWKAGEDAYFVIRTNHSEGQGIAPHGGGSCQASISHDGGQTFRVLQSWIGDCPRNVVGSDALGDPQFNFTIPPEEPAGEAIFAWTWFAAIANREMYMDCSFVTIENENPQPNSEAITKRPYMFVGFLAAGVCAVSEGNNLAFPSPGPSPVMGYMTAPIKPTATPHNSDNSPCAMPTVSEFGGGEAIPDSVRVPANTALAAAGGNSGSGGAKPAPLAPTPSSPMMTSSMMTSSMMASSPMMASSTMMASSEMPVPTDVANPNAPSTILVISTETTLLTSTTTDVDTVTTPAAANVVYVTEVVTQSVYDMVTVTATDYVPAPTGGAKKEKRESCDFQTTLKVGGKCNVPNTQASTWPDCVWKEFCGCLNQNLSPNDLMNFSIVKGHCDCVTMGVGCSTTTRSRRRRRNVSAGGKVDIVLRRSGGKVRSFFRA</sequence>
<name>A0AAV9X7I9_9PEZI</name>
<dbReference type="PANTHER" id="PTHR36182:SF1">
    <property type="entry name" value="PROTEIN, PUTATIVE (AFU_ORTHOLOGUE AFUA_6G10930)-RELATED"/>
    <property type="match status" value="1"/>
</dbReference>
<accession>A0AAV9X7I9</accession>
<keyword evidence="2" id="KW-0732">Signal</keyword>
<gene>
    <name evidence="3" type="ORF">TWF694_011332</name>
</gene>
<reference evidence="3 4" key="1">
    <citation type="submission" date="2019-10" db="EMBL/GenBank/DDBJ databases">
        <authorList>
            <person name="Palmer J.M."/>
        </authorList>
    </citation>
    <scope>NUCLEOTIDE SEQUENCE [LARGE SCALE GENOMIC DNA]</scope>
    <source>
        <strain evidence="3 4">TWF694</strain>
    </source>
</reference>
<proteinExistence type="predicted"/>
<evidence type="ECO:0008006" key="5">
    <source>
        <dbReference type="Google" id="ProtNLM"/>
    </source>
</evidence>
<dbReference type="EMBL" id="JAVHJO010000009">
    <property type="protein sequence ID" value="KAK6537134.1"/>
    <property type="molecule type" value="Genomic_DNA"/>
</dbReference>
<keyword evidence="4" id="KW-1185">Reference proteome</keyword>
<evidence type="ECO:0000256" key="2">
    <source>
        <dbReference type="SAM" id="SignalP"/>
    </source>
</evidence>
<feature type="chain" id="PRO_5043979130" description="Lytic polysaccharide monooxygenase" evidence="2">
    <location>
        <begin position="20"/>
        <end position="492"/>
    </location>
</feature>